<dbReference type="InterPro" id="IPR003661">
    <property type="entry name" value="HisK_dim/P_dom"/>
</dbReference>
<feature type="modified residue" description="4-aspartylphosphate" evidence="4">
    <location>
        <position position="55"/>
    </location>
</feature>
<evidence type="ECO:0000259" key="6">
    <source>
        <dbReference type="PROSITE" id="PS50109"/>
    </source>
</evidence>
<dbReference type="PROSITE" id="PS50110">
    <property type="entry name" value="RESPONSE_REGULATORY"/>
    <property type="match status" value="2"/>
</dbReference>
<keyword evidence="5" id="KW-0175">Coiled coil</keyword>
<feature type="coiled-coil region" evidence="5">
    <location>
        <begin position="118"/>
        <end position="145"/>
    </location>
</feature>
<dbReference type="PANTHER" id="PTHR43547">
    <property type="entry name" value="TWO-COMPONENT HISTIDINE KINASE"/>
    <property type="match status" value="1"/>
</dbReference>
<dbReference type="InterPro" id="IPR005467">
    <property type="entry name" value="His_kinase_dom"/>
</dbReference>
<dbReference type="InterPro" id="IPR036890">
    <property type="entry name" value="HATPase_C_sf"/>
</dbReference>
<dbReference type="Gene3D" id="1.10.287.130">
    <property type="match status" value="1"/>
</dbReference>
<dbReference type="CDD" id="cd17580">
    <property type="entry name" value="REC_2_DhkD-like"/>
    <property type="match status" value="1"/>
</dbReference>
<dbReference type="InterPro" id="IPR004358">
    <property type="entry name" value="Sig_transdc_His_kin-like_C"/>
</dbReference>
<dbReference type="Gene3D" id="3.30.450.20">
    <property type="entry name" value="PAS domain"/>
    <property type="match status" value="1"/>
</dbReference>
<evidence type="ECO:0000313" key="11">
    <source>
        <dbReference type="Proteomes" id="UP001225596"/>
    </source>
</evidence>
<dbReference type="CDD" id="cd00082">
    <property type="entry name" value="HisKA"/>
    <property type="match status" value="1"/>
</dbReference>
<feature type="domain" description="PAS" evidence="8">
    <location>
        <begin position="135"/>
        <end position="208"/>
    </location>
</feature>
<protein>
    <recommendedName>
        <fullName evidence="2">histidine kinase</fullName>
        <ecNumber evidence="2">2.7.13.3</ecNumber>
    </recommendedName>
</protein>
<dbReference type="RefSeq" id="WP_338434631.1">
    <property type="nucleotide sequence ID" value="NZ_JAUYVH010000001.1"/>
</dbReference>
<organism evidence="10 11">
    <name type="scientific">Keguizhuia sedimenti</name>
    <dbReference type="NCBI Taxonomy" id="3064264"/>
    <lineage>
        <taxon>Bacteria</taxon>
        <taxon>Pseudomonadati</taxon>
        <taxon>Pseudomonadota</taxon>
        <taxon>Betaproteobacteria</taxon>
        <taxon>Burkholderiales</taxon>
        <taxon>Oxalobacteraceae</taxon>
        <taxon>Keguizhuia</taxon>
    </lineage>
</organism>
<dbReference type="Gene3D" id="3.40.50.2300">
    <property type="match status" value="2"/>
</dbReference>
<dbReference type="PANTHER" id="PTHR43547:SF2">
    <property type="entry name" value="HYBRID SIGNAL TRANSDUCTION HISTIDINE KINASE C"/>
    <property type="match status" value="1"/>
</dbReference>
<feature type="domain" description="Histidine kinase" evidence="6">
    <location>
        <begin position="273"/>
        <end position="492"/>
    </location>
</feature>
<name>A0ABU1BID7_9BURK</name>
<dbReference type="SUPFAM" id="SSF47384">
    <property type="entry name" value="Homodimeric domain of signal transducing histidine kinase"/>
    <property type="match status" value="1"/>
</dbReference>
<evidence type="ECO:0000259" key="9">
    <source>
        <dbReference type="PROSITE" id="PS50113"/>
    </source>
</evidence>
<dbReference type="EMBL" id="JAUYVH010000001">
    <property type="protein sequence ID" value="MDQ9168791.1"/>
    <property type="molecule type" value="Genomic_DNA"/>
</dbReference>
<keyword evidence="11" id="KW-1185">Reference proteome</keyword>
<feature type="domain" description="Response regulatory" evidence="7">
    <location>
        <begin position="6"/>
        <end position="123"/>
    </location>
</feature>
<dbReference type="PROSITE" id="PS50113">
    <property type="entry name" value="PAC"/>
    <property type="match status" value="1"/>
</dbReference>
<dbReference type="InterPro" id="IPR036097">
    <property type="entry name" value="HisK_dim/P_sf"/>
</dbReference>
<dbReference type="Pfam" id="PF08447">
    <property type="entry name" value="PAS_3"/>
    <property type="match status" value="1"/>
</dbReference>
<dbReference type="SMART" id="SM00091">
    <property type="entry name" value="PAS"/>
    <property type="match status" value="1"/>
</dbReference>
<feature type="domain" description="Response regulatory" evidence="7">
    <location>
        <begin position="515"/>
        <end position="631"/>
    </location>
</feature>
<dbReference type="InterPro" id="IPR013655">
    <property type="entry name" value="PAS_fold_3"/>
</dbReference>
<dbReference type="InterPro" id="IPR000700">
    <property type="entry name" value="PAS-assoc_C"/>
</dbReference>
<dbReference type="InterPro" id="IPR035965">
    <property type="entry name" value="PAS-like_dom_sf"/>
</dbReference>
<comment type="caution">
    <text evidence="10">The sequence shown here is derived from an EMBL/GenBank/DDBJ whole genome shotgun (WGS) entry which is preliminary data.</text>
</comment>
<dbReference type="SUPFAM" id="SSF55785">
    <property type="entry name" value="PYP-like sensor domain (PAS domain)"/>
    <property type="match status" value="1"/>
</dbReference>
<dbReference type="InterPro" id="IPR000014">
    <property type="entry name" value="PAS"/>
</dbReference>
<proteinExistence type="predicted"/>
<gene>
    <name evidence="10" type="ORF">Q8A64_00035</name>
</gene>
<sequence length="631" mass="69804">MQHAARILNVDDNDGARYAKTRMLQVAGFDVLEAATGSDALTLVRQEMPDLVLLDVKLPDINGLEVCKRIKSDPATASTLVLQTSAALIHRTDKVRALEGGADNYLVAPIEAEELIANVNALLRLRRTQRELMESEERFRQMAENIEDVFWIFSPQEQKVLYVSPAFKHLWGRPIEFVQNDYLAWMQTVHHHDRQRVADAFKKLIENHSYDEEFRIVLPDGSIRWVKDRGFLVKNTGPGVHRITRITSDISSRKAAEKLRNEADSRKDEFLATLAHELRNPLAPIRNAVELMNAAGGDAAAVHGQAREIIRRQVNHLVHLVDDLLDISRISQGKVTLKMNDVELKSFVGPALETAAPIIESRAHRFVVRLPEEDKWLRGDSVRLAQIVSNLLNNAAKYTPQGGQIILDVSEVANELLISVQDNGIGIAVDSIESIFDLFAQGDVAPDRAQDGLGVGLALVRKLVEMHNGRVTAYSAGAGMGSTFNIYLPLMKEPHQAVPDAQESNAQASQDSKRKILIVDDNADALEMFTLLLQAHGYDTVSASDAESAIAATHAYRPDVIVMDVGLPGASGYEVVATLRKEDTFRNTRIVAVTGYGQSHDRQRALEAGYDRHLVKPVSFSALLEAISTGK</sequence>
<dbReference type="NCBIfam" id="TIGR00229">
    <property type="entry name" value="sensory_box"/>
    <property type="match status" value="1"/>
</dbReference>
<dbReference type="SMART" id="SM00388">
    <property type="entry name" value="HisKA"/>
    <property type="match status" value="1"/>
</dbReference>
<dbReference type="SMART" id="SM00387">
    <property type="entry name" value="HATPase_c"/>
    <property type="match status" value="1"/>
</dbReference>
<comment type="catalytic activity">
    <reaction evidence="1">
        <text>ATP + protein L-histidine = ADP + protein N-phospho-L-histidine.</text>
        <dbReference type="EC" id="2.7.13.3"/>
    </reaction>
</comment>
<dbReference type="InterPro" id="IPR003594">
    <property type="entry name" value="HATPase_dom"/>
</dbReference>
<evidence type="ECO:0000259" key="7">
    <source>
        <dbReference type="PROSITE" id="PS50110"/>
    </source>
</evidence>
<dbReference type="InterPro" id="IPR011006">
    <property type="entry name" value="CheY-like_superfamily"/>
</dbReference>
<reference evidence="10 11" key="1">
    <citation type="submission" date="2023-08" db="EMBL/GenBank/DDBJ databases">
        <title>Oxalobacteraceae gen .nov., isolated from river sludge outside the plant.</title>
        <authorList>
            <person name="Zhao S.Y."/>
        </authorList>
    </citation>
    <scope>NUCLEOTIDE SEQUENCE [LARGE SCALE GENOMIC DNA]</scope>
    <source>
        <strain evidence="10 11">R-40</strain>
    </source>
</reference>
<dbReference type="PROSITE" id="PS50109">
    <property type="entry name" value="HIS_KIN"/>
    <property type="match status" value="1"/>
</dbReference>
<evidence type="ECO:0000256" key="4">
    <source>
        <dbReference type="PROSITE-ProRule" id="PRU00169"/>
    </source>
</evidence>
<dbReference type="Gene3D" id="3.30.565.10">
    <property type="entry name" value="Histidine kinase-like ATPase, C-terminal domain"/>
    <property type="match status" value="1"/>
</dbReference>
<dbReference type="Pfam" id="PF00072">
    <property type="entry name" value="Response_reg"/>
    <property type="match status" value="2"/>
</dbReference>
<keyword evidence="3 4" id="KW-0597">Phosphoprotein</keyword>
<dbReference type="SMART" id="SM00448">
    <property type="entry name" value="REC"/>
    <property type="match status" value="2"/>
</dbReference>
<dbReference type="CDD" id="cd00130">
    <property type="entry name" value="PAS"/>
    <property type="match status" value="1"/>
</dbReference>
<evidence type="ECO:0000256" key="5">
    <source>
        <dbReference type="SAM" id="Coils"/>
    </source>
</evidence>
<dbReference type="EC" id="2.7.13.3" evidence="2"/>
<dbReference type="Pfam" id="PF00512">
    <property type="entry name" value="HisKA"/>
    <property type="match status" value="1"/>
</dbReference>
<evidence type="ECO:0000259" key="8">
    <source>
        <dbReference type="PROSITE" id="PS50112"/>
    </source>
</evidence>
<dbReference type="Pfam" id="PF02518">
    <property type="entry name" value="HATPase_c"/>
    <property type="match status" value="1"/>
</dbReference>
<feature type="domain" description="PAC" evidence="9">
    <location>
        <begin position="210"/>
        <end position="262"/>
    </location>
</feature>
<feature type="modified residue" description="4-aspartylphosphate" evidence="4">
    <location>
        <position position="564"/>
    </location>
</feature>
<dbReference type="Proteomes" id="UP001225596">
    <property type="component" value="Unassembled WGS sequence"/>
</dbReference>
<dbReference type="PRINTS" id="PR00344">
    <property type="entry name" value="BCTRLSENSOR"/>
</dbReference>
<evidence type="ECO:0000313" key="10">
    <source>
        <dbReference type="EMBL" id="MDQ9168791.1"/>
    </source>
</evidence>
<dbReference type="SUPFAM" id="SSF52172">
    <property type="entry name" value="CheY-like"/>
    <property type="match status" value="2"/>
</dbReference>
<dbReference type="PROSITE" id="PS50112">
    <property type="entry name" value="PAS"/>
    <property type="match status" value="1"/>
</dbReference>
<dbReference type="InterPro" id="IPR001789">
    <property type="entry name" value="Sig_transdc_resp-reg_receiver"/>
</dbReference>
<evidence type="ECO:0000256" key="2">
    <source>
        <dbReference type="ARBA" id="ARBA00012438"/>
    </source>
</evidence>
<evidence type="ECO:0000256" key="1">
    <source>
        <dbReference type="ARBA" id="ARBA00000085"/>
    </source>
</evidence>
<dbReference type="SUPFAM" id="SSF55874">
    <property type="entry name" value="ATPase domain of HSP90 chaperone/DNA topoisomerase II/histidine kinase"/>
    <property type="match status" value="1"/>
</dbReference>
<dbReference type="Gene3D" id="6.10.250.690">
    <property type="match status" value="1"/>
</dbReference>
<evidence type="ECO:0000256" key="3">
    <source>
        <dbReference type="ARBA" id="ARBA00022553"/>
    </source>
</evidence>
<accession>A0ABU1BID7</accession>
<dbReference type="CDD" id="cd00075">
    <property type="entry name" value="HATPase"/>
    <property type="match status" value="1"/>
</dbReference>